<evidence type="ECO:0000313" key="2">
    <source>
        <dbReference type="EMBL" id="CDT25146.1"/>
    </source>
</evidence>
<dbReference type="GeneID" id="93900326"/>
<organism evidence="2 3">
    <name type="scientific">Vibrio crassostreae</name>
    <dbReference type="NCBI Taxonomy" id="246167"/>
    <lineage>
        <taxon>Bacteria</taxon>
        <taxon>Pseudomonadati</taxon>
        <taxon>Pseudomonadota</taxon>
        <taxon>Gammaproteobacteria</taxon>
        <taxon>Vibrionales</taxon>
        <taxon>Vibrionaceae</taxon>
        <taxon>Vibrio</taxon>
    </lineage>
</organism>
<proteinExistence type="predicted"/>
<reference evidence="2 3" key="1">
    <citation type="submission" date="2014-06" db="EMBL/GenBank/DDBJ databases">
        <authorList>
            <person name="Le Roux F."/>
        </authorList>
    </citation>
    <scope>NUCLEOTIDE SEQUENCE [LARGE SCALE GENOMIC DNA]</scope>
    <source>
        <strain evidence="2 3">J5-4</strain>
    </source>
</reference>
<gene>
    <name evidence="2" type="ORF">VCR4J5_170128</name>
</gene>
<accession>A0ABM9QSE6</accession>
<dbReference type="RefSeq" id="WP_048666401.1">
    <property type="nucleotide sequence ID" value="NZ_AP025476.1"/>
</dbReference>
<comment type="caution">
    <text evidence="2">The sequence shown here is derived from an EMBL/GenBank/DDBJ whole genome shotgun (WGS) entry which is preliminary data.</text>
</comment>
<protein>
    <submittedName>
        <fullName evidence="2">Uncharacterized protein</fullName>
    </submittedName>
</protein>
<evidence type="ECO:0000313" key="3">
    <source>
        <dbReference type="Proteomes" id="UP000049077"/>
    </source>
</evidence>
<feature type="region of interest" description="Disordered" evidence="1">
    <location>
        <begin position="53"/>
        <end position="76"/>
    </location>
</feature>
<name>A0ABM9QSE6_9VIBR</name>
<feature type="compositionally biased region" description="Basic residues" evidence="1">
    <location>
        <begin position="54"/>
        <end position="64"/>
    </location>
</feature>
<dbReference type="Proteomes" id="UP000049077">
    <property type="component" value="Unassembled WGS sequence"/>
</dbReference>
<keyword evidence="3" id="KW-1185">Reference proteome</keyword>
<sequence>MNLSNIDNFEFQTSDFIELHLKQTGIKLSWDSANEILSEVCAPASLSPSLKNKVWYKRPPRPTQKRNFMGQHNSRK</sequence>
<dbReference type="EMBL" id="CCJX01000079">
    <property type="protein sequence ID" value="CDT25146.1"/>
    <property type="molecule type" value="Genomic_DNA"/>
</dbReference>
<evidence type="ECO:0000256" key="1">
    <source>
        <dbReference type="SAM" id="MobiDB-lite"/>
    </source>
</evidence>